<keyword evidence="1" id="KW-0479">Metal-binding</keyword>
<feature type="compositionally biased region" description="Low complexity" evidence="2">
    <location>
        <begin position="72"/>
        <end position="91"/>
    </location>
</feature>
<dbReference type="InterPro" id="IPR001841">
    <property type="entry name" value="Znf_RING"/>
</dbReference>
<dbReference type="AlphaFoldDB" id="A0AAV8QJZ7"/>
<evidence type="ECO:0000313" key="5">
    <source>
        <dbReference type="Proteomes" id="UP001222027"/>
    </source>
</evidence>
<dbReference type="PANTHER" id="PTHR31150">
    <property type="entry name" value="EXPRESSED PROTEIN"/>
    <property type="match status" value="1"/>
</dbReference>
<keyword evidence="5" id="KW-1185">Reference proteome</keyword>
<name>A0AAV8QJZ7_ENSVE</name>
<feature type="domain" description="RING-type" evidence="3">
    <location>
        <begin position="212"/>
        <end position="256"/>
    </location>
</feature>
<sequence length="353" mass="38795">MQGTTDKGCSLGPRRARLSHPPGDLWLGLRWPDRPDVPGVPDDQFFGRNSSPKSKGSPKSSCLASTSDVNLSISVPSTPSSSSFKADPSTSRSRSLPSDPTSSKKACRSPGYQLCRQIYDSRIPSLQSLNENSSPEGRTSFVHSFCSSDLSTGGSHGGSSDGWSMCTFSELVASSNRERLSFDSDNLNFCGSQLTESNPQQTTLVFPDRQTCRVCSKQLTKHCVVAVLVCGHLYHAECLEKMTSEIDQYDPTCPVCIHGEKSALKLFKKAESKAKNKLCRIGIADSDEHADALCDRQNRAGEGLRMEASSNMKSSFGRPILRRRFSFGRPSWSASESEANRKKGFWERHHPRE</sequence>
<dbReference type="SUPFAM" id="SSF57850">
    <property type="entry name" value="RING/U-box"/>
    <property type="match status" value="1"/>
</dbReference>
<keyword evidence="1" id="KW-0863">Zinc-finger</keyword>
<organism evidence="4 5">
    <name type="scientific">Ensete ventricosum</name>
    <name type="common">Abyssinian banana</name>
    <name type="synonym">Musa ensete</name>
    <dbReference type="NCBI Taxonomy" id="4639"/>
    <lineage>
        <taxon>Eukaryota</taxon>
        <taxon>Viridiplantae</taxon>
        <taxon>Streptophyta</taxon>
        <taxon>Embryophyta</taxon>
        <taxon>Tracheophyta</taxon>
        <taxon>Spermatophyta</taxon>
        <taxon>Magnoliopsida</taxon>
        <taxon>Liliopsida</taxon>
        <taxon>Zingiberales</taxon>
        <taxon>Musaceae</taxon>
        <taxon>Ensete</taxon>
    </lineage>
</organism>
<feature type="compositionally biased region" description="Polar residues" evidence="2">
    <location>
        <begin position="92"/>
        <end position="104"/>
    </location>
</feature>
<dbReference type="PROSITE" id="PS50089">
    <property type="entry name" value="ZF_RING_2"/>
    <property type="match status" value="1"/>
</dbReference>
<protein>
    <recommendedName>
        <fullName evidence="3">RING-type domain-containing protein</fullName>
    </recommendedName>
</protein>
<dbReference type="EMBL" id="JAQQAF010000006">
    <property type="protein sequence ID" value="KAJ8476057.1"/>
    <property type="molecule type" value="Genomic_DNA"/>
</dbReference>
<evidence type="ECO:0000256" key="2">
    <source>
        <dbReference type="SAM" id="MobiDB-lite"/>
    </source>
</evidence>
<feature type="compositionally biased region" description="Basic and acidic residues" evidence="2">
    <location>
        <begin position="338"/>
        <end position="353"/>
    </location>
</feature>
<accession>A0AAV8QJZ7</accession>
<evidence type="ECO:0000313" key="4">
    <source>
        <dbReference type="EMBL" id="KAJ8476057.1"/>
    </source>
</evidence>
<dbReference type="Gene3D" id="3.30.40.10">
    <property type="entry name" value="Zinc/RING finger domain, C3HC4 (zinc finger)"/>
    <property type="match status" value="1"/>
</dbReference>
<dbReference type="Proteomes" id="UP001222027">
    <property type="component" value="Unassembled WGS sequence"/>
</dbReference>
<reference evidence="4 5" key="1">
    <citation type="submission" date="2022-12" db="EMBL/GenBank/DDBJ databases">
        <title>Chromosome-scale assembly of the Ensete ventricosum genome.</title>
        <authorList>
            <person name="Dussert Y."/>
            <person name="Stocks J."/>
            <person name="Wendawek A."/>
            <person name="Woldeyes F."/>
            <person name="Nichols R.A."/>
            <person name="Borrell J.S."/>
        </authorList>
    </citation>
    <scope>NUCLEOTIDE SEQUENCE [LARGE SCALE GENOMIC DNA]</scope>
    <source>
        <strain evidence="5">cv. Maze</strain>
        <tissue evidence="4">Seeds</tissue>
    </source>
</reference>
<feature type="region of interest" description="Disordered" evidence="2">
    <location>
        <begin position="330"/>
        <end position="353"/>
    </location>
</feature>
<feature type="region of interest" description="Disordered" evidence="2">
    <location>
        <begin position="1"/>
        <end position="109"/>
    </location>
</feature>
<feature type="compositionally biased region" description="Polar residues" evidence="2">
    <location>
        <begin position="62"/>
        <end position="71"/>
    </location>
</feature>
<gene>
    <name evidence="4" type="ORF">OPV22_019784</name>
</gene>
<keyword evidence="1" id="KW-0862">Zinc</keyword>
<dbReference type="GO" id="GO:0008270">
    <property type="term" value="F:zinc ion binding"/>
    <property type="evidence" value="ECO:0007669"/>
    <property type="project" value="UniProtKB-KW"/>
</dbReference>
<proteinExistence type="predicted"/>
<evidence type="ECO:0000259" key="3">
    <source>
        <dbReference type="PROSITE" id="PS50089"/>
    </source>
</evidence>
<evidence type="ECO:0000256" key="1">
    <source>
        <dbReference type="PROSITE-ProRule" id="PRU00175"/>
    </source>
</evidence>
<dbReference type="InterPro" id="IPR013083">
    <property type="entry name" value="Znf_RING/FYVE/PHD"/>
</dbReference>
<dbReference type="CDD" id="cd16448">
    <property type="entry name" value="RING-H2"/>
    <property type="match status" value="1"/>
</dbReference>
<dbReference type="SMART" id="SM00184">
    <property type="entry name" value="RING"/>
    <property type="match status" value="1"/>
</dbReference>
<dbReference type="PANTHER" id="PTHR31150:SF32">
    <property type="entry name" value="RING_U-BOX SUPERFAMILY PROTEIN"/>
    <property type="match status" value="1"/>
</dbReference>
<comment type="caution">
    <text evidence="4">The sequence shown here is derived from an EMBL/GenBank/DDBJ whole genome shotgun (WGS) entry which is preliminary data.</text>
</comment>
<feature type="compositionally biased region" description="Low complexity" evidence="2">
    <location>
        <begin position="50"/>
        <end position="61"/>
    </location>
</feature>